<dbReference type="InterPro" id="IPR043502">
    <property type="entry name" value="DNA/RNA_pol_sf"/>
</dbReference>
<dbReference type="SUPFAM" id="SSF56672">
    <property type="entry name" value="DNA/RNA polymerases"/>
    <property type="match status" value="1"/>
</dbReference>
<dbReference type="PANTHER" id="PTHR11439">
    <property type="entry name" value="GAG-POL-RELATED RETROTRANSPOSON"/>
    <property type="match status" value="1"/>
</dbReference>
<dbReference type="InterPro" id="IPR013103">
    <property type="entry name" value="RVT_2"/>
</dbReference>
<organism evidence="2 3">
    <name type="scientific">Tanacetum coccineum</name>
    <dbReference type="NCBI Taxonomy" id="301880"/>
    <lineage>
        <taxon>Eukaryota</taxon>
        <taxon>Viridiplantae</taxon>
        <taxon>Streptophyta</taxon>
        <taxon>Embryophyta</taxon>
        <taxon>Tracheophyta</taxon>
        <taxon>Spermatophyta</taxon>
        <taxon>Magnoliopsida</taxon>
        <taxon>eudicotyledons</taxon>
        <taxon>Gunneridae</taxon>
        <taxon>Pentapetalae</taxon>
        <taxon>asterids</taxon>
        <taxon>campanulids</taxon>
        <taxon>Asterales</taxon>
        <taxon>Asteraceae</taxon>
        <taxon>Asteroideae</taxon>
        <taxon>Anthemideae</taxon>
        <taxon>Anthemidinae</taxon>
        <taxon>Tanacetum</taxon>
    </lineage>
</organism>
<dbReference type="PANTHER" id="PTHR11439:SF508">
    <property type="entry name" value="RNA-DIRECTED DNA POLYMERASE"/>
    <property type="match status" value="1"/>
</dbReference>
<keyword evidence="3" id="KW-1185">Reference proteome</keyword>
<feature type="domain" description="Reverse transcriptase Ty1/copia-type" evidence="1">
    <location>
        <begin position="116"/>
        <end position="322"/>
    </location>
</feature>
<name>A0ABQ5HFA8_9ASTR</name>
<evidence type="ECO:0000313" key="2">
    <source>
        <dbReference type="EMBL" id="GJT86254.1"/>
    </source>
</evidence>
<reference evidence="2" key="2">
    <citation type="submission" date="2022-01" db="EMBL/GenBank/DDBJ databases">
        <authorList>
            <person name="Yamashiro T."/>
            <person name="Shiraishi A."/>
            <person name="Satake H."/>
            <person name="Nakayama K."/>
        </authorList>
    </citation>
    <scope>NUCLEOTIDE SEQUENCE</scope>
</reference>
<dbReference type="EMBL" id="BQNB010019530">
    <property type="protein sequence ID" value="GJT86254.1"/>
    <property type="molecule type" value="Genomic_DNA"/>
</dbReference>
<dbReference type="Pfam" id="PF07727">
    <property type="entry name" value="RVT_2"/>
    <property type="match status" value="2"/>
</dbReference>
<protein>
    <submittedName>
        <fullName evidence="2">Ribonuclease H-like domain-containing protein</fullName>
    </submittedName>
</protein>
<sequence length="444" mass="50928">MDALLRNGTWEIVELPKGRKVIGSKWIFKIKYQSSGEIDRFKARLVAQGFGQKEGIDYEETFSHVVKMVTVRCLLNVVVSNSWPVFQLDVNNAFLYGDLDEIVYMKPPEGYFPSVKARLVAQGYWTKEGIDYEETFSHVVKMVTVRCLLNVVVSNSWPVFQLDVNNAFLYGDLDEIVYMKPPEGYFPSGNKVCRLKKSLYGLKQAPKQWNAKLTSTLIENGFSQSKFDYSLYTKYDKGVFLDLLVYMDDIIITGNNVSEIEKFKVFLKSKFMIKDLEKLTYFLGIEVIDTEKGICLNQRKYVLDLLSEYGMLACKPVNTPLMSKLIISNEATEKDPILDNTTDYQRLMGKLIYLTNTRPDISYVVHFLSQFMHSPLKSHLKTSFKILRYLKGYPGLGIHIIKDSGMSLYAYSDADWAKCVVTRKSITCYCVFLNNSLVSSKSKK</sequence>
<comment type="caution">
    <text evidence="2">The sequence shown here is derived from an EMBL/GenBank/DDBJ whole genome shotgun (WGS) entry which is preliminary data.</text>
</comment>
<evidence type="ECO:0000313" key="3">
    <source>
        <dbReference type="Proteomes" id="UP001151760"/>
    </source>
</evidence>
<proteinExistence type="predicted"/>
<evidence type="ECO:0000259" key="1">
    <source>
        <dbReference type="Pfam" id="PF07727"/>
    </source>
</evidence>
<reference evidence="2" key="1">
    <citation type="journal article" date="2022" name="Int. J. Mol. Sci.">
        <title>Draft Genome of Tanacetum Coccineum: Genomic Comparison of Closely Related Tanacetum-Family Plants.</title>
        <authorList>
            <person name="Yamashiro T."/>
            <person name="Shiraishi A."/>
            <person name="Nakayama K."/>
            <person name="Satake H."/>
        </authorList>
    </citation>
    <scope>NUCLEOTIDE SEQUENCE</scope>
</reference>
<feature type="domain" description="Reverse transcriptase Ty1/copia-type" evidence="1">
    <location>
        <begin position="7"/>
        <end position="111"/>
    </location>
</feature>
<gene>
    <name evidence="2" type="ORF">Tco_1067971</name>
</gene>
<dbReference type="Proteomes" id="UP001151760">
    <property type="component" value="Unassembled WGS sequence"/>
</dbReference>
<accession>A0ABQ5HFA8</accession>